<evidence type="ECO:0000256" key="7">
    <source>
        <dbReference type="ARBA" id="ARBA00022692"/>
    </source>
</evidence>
<comment type="caution">
    <text evidence="16">The sequence shown here is derived from an EMBL/GenBank/DDBJ whole genome shotgun (WGS) entry which is preliminary data.</text>
</comment>
<comment type="catalytic activity">
    <reaction evidence="13 14">
        <text>protoporphyrinogen IX + 3 A = protoporphyrin IX + 3 AH2</text>
        <dbReference type="Rhea" id="RHEA:62000"/>
        <dbReference type="ChEBI" id="CHEBI:13193"/>
        <dbReference type="ChEBI" id="CHEBI:17499"/>
        <dbReference type="ChEBI" id="CHEBI:57306"/>
        <dbReference type="ChEBI" id="CHEBI:57307"/>
    </reaction>
</comment>
<feature type="transmembrane region" description="Helical" evidence="15">
    <location>
        <begin position="111"/>
        <end position="133"/>
    </location>
</feature>
<keyword evidence="10" id="KW-0560">Oxidoreductase</keyword>
<evidence type="ECO:0000256" key="12">
    <source>
        <dbReference type="ARBA" id="ARBA00023136"/>
    </source>
</evidence>
<evidence type="ECO:0000256" key="2">
    <source>
        <dbReference type="ARBA" id="ARBA00005073"/>
    </source>
</evidence>
<keyword evidence="6 14" id="KW-0349">Heme</keyword>
<evidence type="ECO:0000256" key="5">
    <source>
        <dbReference type="ARBA" id="ARBA00022475"/>
    </source>
</evidence>
<evidence type="ECO:0000313" key="16">
    <source>
        <dbReference type="EMBL" id="MFC0253649.1"/>
    </source>
</evidence>
<keyword evidence="7 15" id="KW-0812">Transmembrane</keyword>
<keyword evidence="5 14" id="KW-1003">Cell membrane</keyword>
<evidence type="ECO:0000256" key="3">
    <source>
        <dbReference type="ARBA" id="ARBA00006501"/>
    </source>
</evidence>
<keyword evidence="17" id="KW-1185">Reference proteome</keyword>
<dbReference type="InterPro" id="IPR005265">
    <property type="entry name" value="HemJ-like"/>
</dbReference>
<evidence type="ECO:0000256" key="1">
    <source>
        <dbReference type="ARBA" id="ARBA00004651"/>
    </source>
</evidence>
<evidence type="ECO:0000256" key="14">
    <source>
        <dbReference type="PIRNR" id="PIRNR004638"/>
    </source>
</evidence>
<comment type="pathway">
    <text evidence="2 14">Porphyrin-containing compound metabolism; protoporphyrin-IX biosynthesis; protoporphyrin-IX from protoporphyrinogen-IX: step 1/1.</text>
</comment>
<dbReference type="PANTHER" id="PTHR40255">
    <property type="entry name" value="UPF0093 MEMBRANE PROTEIN SLR1790"/>
    <property type="match status" value="1"/>
</dbReference>
<reference evidence="16 17" key="1">
    <citation type="submission" date="2024-09" db="EMBL/GenBank/DDBJ databases">
        <authorList>
            <person name="Sun Q."/>
            <person name="Mori K."/>
        </authorList>
    </citation>
    <scope>NUCLEOTIDE SEQUENCE [LARGE SCALE GENOMIC DNA]</scope>
    <source>
        <strain evidence="16 17">CCM 7792</strain>
    </source>
</reference>
<evidence type="ECO:0000256" key="10">
    <source>
        <dbReference type="ARBA" id="ARBA00023002"/>
    </source>
</evidence>
<evidence type="ECO:0000256" key="11">
    <source>
        <dbReference type="ARBA" id="ARBA00023004"/>
    </source>
</evidence>
<accession>A0ABV6FK08</accession>
<sequence length="137" mass="15693">MLLVLTLHIAFLLLWAGTLLYFPQLLAQQASAQDDEDRQRSLKMQHTLYAFVMTPSGLLTILFGIWLLFARGFSGGWLPVKLTLVLFMVFFHLYCGNLMEQLREEGPVHSVWFYRMLLLAPILLIPAVVALVVQKPF</sequence>
<dbReference type="Proteomes" id="UP001589773">
    <property type="component" value="Unassembled WGS sequence"/>
</dbReference>
<evidence type="ECO:0000256" key="8">
    <source>
        <dbReference type="ARBA" id="ARBA00022723"/>
    </source>
</evidence>
<evidence type="ECO:0000313" key="17">
    <source>
        <dbReference type="Proteomes" id="UP001589773"/>
    </source>
</evidence>
<organism evidence="16 17">
    <name type="scientific">Massilia consociata</name>
    <dbReference type="NCBI Taxonomy" id="760117"/>
    <lineage>
        <taxon>Bacteria</taxon>
        <taxon>Pseudomonadati</taxon>
        <taxon>Pseudomonadota</taxon>
        <taxon>Betaproteobacteria</taxon>
        <taxon>Burkholderiales</taxon>
        <taxon>Oxalobacteraceae</taxon>
        <taxon>Telluria group</taxon>
        <taxon>Massilia</taxon>
    </lineage>
</organism>
<evidence type="ECO:0000256" key="15">
    <source>
        <dbReference type="SAM" id="Phobius"/>
    </source>
</evidence>
<keyword evidence="11 14" id="KW-0408">Iron</keyword>
<gene>
    <name evidence="16" type="ORF">ACFFJK_17265</name>
</gene>
<evidence type="ECO:0000256" key="9">
    <source>
        <dbReference type="ARBA" id="ARBA00022989"/>
    </source>
</evidence>
<keyword evidence="9 15" id="KW-1133">Transmembrane helix</keyword>
<feature type="transmembrane region" description="Helical" evidence="15">
    <location>
        <begin position="48"/>
        <end position="70"/>
    </location>
</feature>
<comment type="similarity">
    <text evidence="3 14">Belongs to the HemJ family.</text>
</comment>
<evidence type="ECO:0000256" key="13">
    <source>
        <dbReference type="ARBA" id="ARBA00048390"/>
    </source>
</evidence>
<dbReference type="EMBL" id="JBHLWP010000016">
    <property type="protein sequence ID" value="MFC0253649.1"/>
    <property type="molecule type" value="Genomic_DNA"/>
</dbReference>
<dbReference type="RefSeq" id="WP_379680776.1">
    <property type="nucleotide sequence ID" value="NZ_JBHLWP010000016.1"/>
</dbReference>
<evidence type="ECO:0000256" key="4">
    <source>
        <dbReference type="ARBA" id="ARBA00017504"/>
    </source>
</evidence>
<dbReference type="EC" id="1.3.99.-" evidence="14"/>
<keyword evidence="12 14" id="KW-0472">Membrane</keyword>
<protein>
    <recommendedName>
        <fullName evidence="4 14">Protoporphyrinogen IX oxidase</fullName>
        <ecNumber evidence="14">1.3.99.-</ecNumber>
    </recommendedName>
</protein>
<name>A0ABV6FK08_9BURK</name>
<dbReference type="PIRSF" id="PIRSF004638">
    <property type="entry name" value="UCP004638"/>
    <property type="match status" value="1"/>
</dbReference>
<comment type="subcellular location">
    <subcellularLocation>
        <location evidence="1">Cell membrane</location>
        <topology evidence="1">Multi-pass membrane protein</topology>
    </subcellularLocation>
</comment>
<dbReference type="Pfam" id="PF03653">
    <property type="entry name" value="UPF0093"/>
    <property type="match status" value="1"/>
</dbReference>
<feature type="transmembrane region" description="Helical" evidence="15">
    <location>
        <begin position="82"/>
        <end position="99"/>
    </location>
</feature>
<proteinExistence type="inferred from homology"/>
<evidence type="ECO:0000256" key="6">
    <source>
        <dbReference type="ARBA" id="ARBA00022617"/>
    </source>
</evidence>
<comment type="function">
    <text evidence="14">Catalyzes the oxidation of protoporphyrinogen IX to protoporphyrin IX.</text>
</comment>
<dbReference type="PANTHER" id="PTHR40255:SF1">
    <property type="entry name" value="PROTOPORPHYRINOGEN IX OXIDASE"/>
    <property type="match status" value="1"/>
</dbReference>
<keyword evidence="8 14" id="KW-0479">Metal-binding</keyword>
<comment type="cofactor">
    <cofactor evidence="14">
        <name>heme b</name>
        <dbReference type="ChEBI" id="CHEBI:60344"/>
    </cofactor>
    <text evidence="14">Binds 1 heme b (iron(II)-protoporphyrin IX) group per subunit.</text>
</comment>